<feature type="chain" id="PRO_5047202065" description="Lipoprotein" evidence="1">
    <location>
        <begin position="20"/>
        <end position="125"/>
    </location>
</feature>
<evidence type="ECO:0008006" key="4">
    <source>
        <dbReference type="Google" id="ProtNLM"/>
    </source>
</evidence>
<name>A0ABP9LZC6_9BURK</name>
<proteinExistence type="predicted"/>
<keyword evidence="3" id="KW-1185">Reference proteome</keyword>
<gene>
    <name evidence="2" type="ORF">GCM10023337_05870</name>
</gene>
<dbReference type="Proteomes" id="UP001500227">
    <property type="component" value="Unassembled WGS sequence"/>
</dbReference>
<evidence type="ECO:0000313" key="3">
    <source>
        <dbReference type="Proteomes" id="UP001500227"/>
    </source>
</evidence>
<dbReference type="RefSeq" id="WP_345369480.1">
    <property type="nucleotide sequence ID" value="NZ_BAABKD010000002.1"/>
</dbReference>
<evidence type="ECO:0000256" key="1">
    <source>
        <dbReference type="SAM" id="SignalP"/>
    </source>
</evidence>
<dbReference type="EMBL" id="BAABKD010000002">
    <property type="protein sequence ID" value="GAA5086311.1"/>
    <property type="molecule type" value="Genomic_DNA"/>
</dbReference>
<organism evidence="2 3">
    <name type="scientific">Paenalcaligenes hermetiae</name>
    <dbReference type="NCBI Taxonomy" id="1157987"/>
    <lineage>
        <taxon>Bacteria</taxon>
        <taxon>Pseudomonadati</taxon>
        <taxon>Pseudomonadota</taxon>
        <taxon>Betaproteobacteria</taxon>
        <taxon>Burkholderiales</taxon>
        <taxon>Alcaligenaceae</taxon>
        <taxon>Paenalcaligenes</taxon>
    </lineage>
</organism>
<accession>A0ABP9LZC6</accession>
<dbReference type="PROSITE" id="PS51257">
    <property type="entry name" value="PROKAR_LIPOPROTEIN"/>
    <property type="match status" value="1"/>
</dbReference>
<protein>
    <recommendedName>
        <fullName evidence="4">Lipoprotein</fullName>
    </recommendedName>
</protein>
<evidence type="ECO:0000313" key="2">
    <source>
        <dbReference type="EMBL" id="GAA5086311.1"/>
    </source>
</evidence>
<sequence length="125" mass="13909">MWLRWISLSSAALLLQACALPTTTETIPLPFQALGNEPGWSVVISPDHQATITLDYGEQQLDLLLPPAQVTYAGTHYRAEYQDQPFALDIIFNTCSDTMSDTSYPYETRLEILGKQYQGCGRPAP</sequence>
<comment type="caution">
    <text evidence="2">The sequence shown here is derived from an EMBL/GenBank/DDBJ whole genome shotgun (WGS) entry which is preliminary data.</text>
</comment>
<feature type="signal peptide" evidence="1">
    <location>
        <begin position="1"/>
        <end position="19"/>
    </location>
</feature>
<keyword evidence="1" id="KW-0732">Signal</keyword>
<reference evidence="3" key="1">
    <citation type="journal article" date="2019" name="Int. J. Syst. Evol. Microbiol.">
        <title>The Global Catalogue of Microorganisms (GCM) 10K type strain sequencing project: providing services to taxonomists for standard genome sequencing and annotation.</title>
        <authorList>
            <consortium name="The Broad Institute Genomics Platform"/>
            <consortium name="The Broad Institute Genome Sequencing Center for Infectious Disease"/>
            <person name="Wu L."/>
            <person name="Ma J."/>
        </authorList>
    </citation>
    <scope>NUCLEOTIDE SEQUENCE [LARGE SCALE GENOMIC DNA]</scope>
    <source>
        <strain evidence="3">JCM 18423</strain>
    </source>
</reference>